<dbReference type="InterPro" id="IPR036388">
    <property type="entry name" value="WH-like_DNA-bd_sf"/>
</dbReference>
<evidence type="ECO:0000313" key="7">
    <source>
        <dbReference type="Proteomes" id="UP000195221"/>
    </source>
</evidence>
<dbReference type="EMBL" id="NBTZ01000056">
    <property type="protein sequence ID" value="OTP75035.1"/>
    <property type="molecule type" value="Genomic_DNA"/>
</dbReference>
<feature type="region of interest" description="Disordered" evidence="4">
    <location>
        <begin position="1"/>
        <end position="21"/>
    </location>
</feature>
<keyword evidence="1" id="KW-0805">Transcription regulation</keyword>
<dbReference type="AlphaFoldDB" id="A0A242MUH8"/>
<proteinExistence type="predicted"/>
<dbReference type="Gene3D" id="1.10.10.10">
    <property type="entry name" value="Winged helix-like DNA-binding domain superfamily/Winged helix DNA-binding domain"/>
    <property type="match status" value="2"/>
</dbReference>
<evidence type="ECO:0000259" key="5">
    <source>
        <dbReference type="PROSITE" id="PS50949"/>
    </source>
</evidence>
<evidence type="ECO:0000256" key="3">
    <source>
        <dbReference type="ARBA" id="ARBA00023163"/>
    </source>
</evidence>
<dbReference type="InterPro" id="IPR011711">
    <property type="entry name" value="GntR_C"/>
</dbReference>
<evidence type="ECO:0000313" key="6">
    <source>
        <dbReference type="EMBL" id="OTP75035.1"/>
    </source>
</evidence>
<accession>A0A242MUH8</accession>
<dbReference type="InterPro" id="IPR036390">
    <property type="entry name" value="WH_DNA-bd_sf"/>
</dbReference>
<dbReference type="InterPro" id="IPR000524">
    <property type="entry name" value="Tscrpt_reg_HTH_GntR"/>
</dbReference>
<dbReference type="GO" id="GO:0003677">
    <property type="term" value="F:DNA binding"/>
    <property type="evidence" value="ECO:0007669"/>
    <property type="project" value="UniProtKB-KW"/>
</dbReference>
<dbReference type="PANTHER" id="PTHR43537">
    <property type="entry name" value="TRANSCRIPTIONAL REGULATOR, GNTR FAMILY"/>
    <property type="match status" value="1"/>
</dbReference>
<evidence type="ECO:0000256" key="1">
    <source>
        <dbReference type="ARBA" id="ARBA00023015"/>
    </source>
</evidence>
<dbReference type="Pfam" id="PF00392">
    <property type="entry name" value="GntR"/>
    <property type="match status" value="1"/>
</dbReference>
<gene>
    <name evidence="6" type="ORF">PAMC26577_14280</name>
</gene>
<evidence type="ECO:0000256" key="4">
    <source>
        <dbReference type="SAM" id="MobiDB-lite"/>
    </source>
</evidence>
<dbReference type="SUPFAM" id="SSF48008">
    <property type="entry name" value="GntR ligand-binding domain-like"/>
    <property type="match status" value="1"/>
</dbReference>
<dbReference type="PROSITE" id="PS50949">
    <property type="entry name" value="HTH_GNTR"/>
    <property type="match status" value="1"/>
</dbReference>
<feature type="compositionally biased region" description="Polar residues" evidence="4">
    <location>
        <begin position="8"/>
        <end position="18"/>
    </location>
</feature>
<dbReference type="InterPro" id="IPR008920">
    <property type="entry name" value="TF_FadR/GntR_C"/>
</dbReference>
<dbReference type="RefSeq" id="WP_082771598.1">
    <property type="nucleotide sequence ID" value="NZ_NBTZ01000056.1"/>
</dbReference>
<dbReference type="PANTHER" id="PTHR43537:SF49">
    <property type="entry name" value="TRANSCRIPTIONAL REGULATORY PROTEIN"/>
    <property type="match status" value="1"/>
</dbReference>
<evidence type="ECO:0000256" key="2">
    <source>
        <dbReference type="ARBA" id="ARBA00023125"/>
    </source>
</evidence>
<reference evidence="6 7" key="1">
    <citation type="submission" date="2017-03" db="EMBL/GenBank/DDBJ databases">
        <title>Genome analysis of strain PAMC 26577.</title>
        <authorList>
            <person name="Oh H.-M."/>
            <person name="Yang J.-A."/>
        </authorList>
    </citation>
    <scope>NUCLEOTIDE SEQUENCE [LARGE SCALE GENOMIC DNA]</scope>
    <source>
        <strain evidence="6 7">PAMC 26577</strain>
    </source>
</reference>
<dbReference type="SMART" id="SM00345">
    <property type="entry name" value="HTH_GNTR"/>
    <property type="match status" value="2"/>
</dbReference>
<dbReference type="GO" id="GO:0003700">
    <property type="term" value="F:DNA-binding transcription factor activity"/>
    <property type="evidence" value="ECO:0007669"/>
    <property type="project" value="InterPro"/>
</dbReference>
<name>A0A242MUH8_CABSO</name>
<comment type="caution">
    <text evidence="6">The sequence shown here is derived from an EMBL/GenBank/DDBJ whole genome shotgun (WGS) entry which is preliminary data.</text>
</comment>
<dbReference type="SMART" id="SM00895">
    <property type="entry name" value="FCD"/>
    <property type="match status" value="1"/>
</dbReference>
<dbReference type="Proteomes" id="UP000195221">
    <property type="component" value="Unassembled WGS sequence"/>
</dbReference>
<keyword evidence="3" id="KW-0804">Transcription</keyword>
<protein>
    <submittedName>
        <fullName evidence="6">Putative biotin regulatory protein BioR (GntR family)</fullName>
    </submittedName>
</protein>
<organism evidence="6 7">
    <name type="scientific">Caballeronia sordidicola</name>
    <name type="common">Burkholderia sordidicola</name>
    <dbReference type="NCBI Taxonomy" id="196367"/>
    <lineage>
        <taxon>Bacteria</taxon>
        <taxon>Pseudomonadati</taxon>
        <taxon>Pseudomonadota</taxon>
        <taxon>Betaproteobacteria</taxon>
        <taxon>Burkholderiales</taxon>
        <taxon>Burkholderiaceae</taxon>
        <taxon>Caballeronia</taxon>
    </lineage>
</organism>
<feature type="domain" description="HTH gntR-type" evidence="5">
    <location>
        <begin position="26"/>
        <end position="93"/>
    </location>
</feature>
<sequence>MNRRTPFVHSSSDATESNRTTDIDNRHRYRLIQNHLQQAILAGRIVPGLVLLEGPVARLFGTSRVPVRKAFELLHSDGLLLTFDGRGYLVANENGSAPEPLRAPLSETALGFDAPPEPLDLPTTGERIYRALEEAVSVAIVFGHFRIDETLAAETLHVSRDVVRETLARLRDRGLIEKSTYSHWLCGPLTARSVAQDYELRMLLEPAALRSSQPFLQHEMLAAAIADIEEAINRPDSVDADRLQHIETTLHVDCLAYARNRKLLDTVRHAHMPLTVNHAFFQAFNLHPEAGTLEEHRVVLRCLMAGDVDHATSALCQHLKNGQTRTLQRLKVLAVLPEPDLPAFVVPFP</sequence>
<keyword evidence="2" id="KW-0238">DNA-binding</keyword>
<dbReference type="Gene3D" id="1.20.120.530">
    <property type="entry name" value="GntR ligand-binding domain-like"/>
    <property type="match status" value="1"/>
</dbReference>
<dbReference type="Pfam" id="PF07729">
    <property type="entry name" value="FCD"/>
    <property type="match status" value="1"/>
</dbReference>
<dbReference type="SUPFAM" id="SSF46785">
    <property type="entry name" value="Winged helix' DNA-binding domain"/>
    <property type="match status" value="2"/>
</dbReference>